<dbReference type="Pfam" id="PF00069">
    <property type="entry name" value="Pkinase"/>
    <property type="match status" value="1"/>
</dbReference>
<protein>
    <recommendedName>
        <fullName evidence="1">non-specific serine/threonine protein kinase</fullName>
        <ecNumber evidence="1">2.7.11.1</ecNumber>
    </recommendedName>
</protein>
<organism evidence="9 10">
    <name type="scientific">Slackia heliotrinireducens (strain ATCC 29202 / DSM 20476 / NCTC 11029 / RHS 1)</name>
    <name type="common">Peptococcus heliotrinreducens</name>
    <dbReference type="NCBI Taxonomy" id="471855"/>
    <lineage>
        <taxon>Bacteria</taxon>
        <taxon>Bacillati</taxon>
        <taxon>Actinomycetota</taxon>
        <taxon>Coriobacteriia</taxon>
        <taxon>Eggerthellales</taxon>
        <taxon>Eggerthellaceae</taxon>
        <taxon>Slackia</taxon>
    </lineage>
</organism>
<dbReference type="PANTHER" id="PTHR43289:SF6">
    <property type="entry name" value="SERINE_THREONINE-PROTEIN KINASE NEKL-3"/>
    <property type="match status" value="1"/>
</dbReference>
<keyword evidence="5 9" id="KW-0418">Kinase</keyword>
<dbReference type="SMART" id="SM00220">
    <property type="entry name" value="S_TKc"/>
    <property type="match status" value="1"/>
</dbReference>
<evidence type="ECO:0000256" key="6">
    <source>
        <dbReference type="ARBA" id="ARBA00022840"/>
    </source>
</evidence>
<dbReference type="STRING" id="471855.Shel_21670"/>
<evidence type="ECO:0000313" key="9">
    <source>
        <dbReference type="EMBL" id="ACV23177.1"/>
    </source>
</evidence>
<dbReference type="InterPro" id="IPR000719">
    <property type="entry name" value="Prot_kinase_dom"/>
</dbReference>
<dbReference type="eggNOG" id="COG0515">
    <property type="taxonomic scope" value="Bacteria"/>
</dbReference>
<reference evidence="9 10" key="1">
    <citation type="journal article" date="2009" name="Stand. Genomic Sci.">
        <title>Complete genome sequence of Slackia heliotrinireducens type strain (RHS 1).</title>
        <authorList>
            <person name="Pukall R."/>
            <person name="Lapidus A."/>
            <person name="Nolan M."/>
            <person name="Copeland A."/>
            <person name="Glavina Del Rio T."/>
            <person name="Lucas S."/>
            <person name="Chen F."/>
            <person name="Tice H."/>
            <person name="Cheng J.F."/>
            <person name="Chertkov O."/>
            <person name="Bruce D."/>
            <person name="Goodwin L."/>
            <person name="Kuske C."/>
            <person name="Brettin T."/>
            <person name="Detter J.C."/>
            <person name="Han C."/>
            <person name="Pitluck S."/>
            <person name="Pati A."/>
            <person name="Mavrommatis K."/>
            <person name="Ivanova N."/>
            <person name="Ovchinnikova G."/>
            <person name="Chen A."/>
            <person name="Palaniappan K."/>
            <person name="Schneider S."/>
            <person name="Rohde M."/>
            <person name="Chain P."/>
            <person name="D'haeseleer P."/>
            <person name="Goker M."/>
            <person name="Bristow J."/>
            <person name="Eisen J.A."/>
            <person name="Markowitz V."/>
            <person name="Kyrpides N.C."/>
            <person name="Klenk H.P."/>
            <person name="Hugenholtz P."/>
        </authorList>
    </citation>
    <scope>NUCLEOTIDE SEQUENCE [LARGE SCALE GENOMIC DNA]</scope>
    <source>
        <strain evidence="10">ATCC 29202 / DSM 20476 / NCTC 11029 / RHS 1</strain>
    </source>
</reference>
<dbReference type="HOGENOM" id="CLU_622395_0_0_11"/>
<accession>C7N8E2</accession>
<proteinExistence type="predicted"/>
<keyword evidence="6" id="KW-0067">ATP-binding</keyword>
<dbReference type="GO" id="GO:0004674">
    <property type="term" value="F:protein serine/threonine kinase activity"/>
    <property type="evidence" value="ECO:0007669"/>
    <property type="project" value="UniProtKB-KW"/>
</dbReference>
<dbReference type="PANTHER" id="PTHR43289">
    <property type="entry name" value="MITOGEN-ACTIVATED PROTEIN KINASE KINASE KINASE 20-RELATED"/>
    <property type="match status" value="1"/>
</dbReference>
<keyword evidence="7" id="KW-0472">Membrane</keyword>
<evidence type="ECO:0000259" key="8">
    <source>
        <dbReference type="PROSITE" id="PS50011"/>
    </source>
</evidence>
<evidence type="ECO:0000256" key="7">
    <source>
        <dbReference type="SAM" id="Phobius"/>
    </source>
</evidence>
<keyword evidence="10" id="KW-1185">Reference proteome</keyword>
<dbReference type="AlphaFoldDB" id="C7N8E2"/>
<keyword evidence="4" id="KW-0547">Nucleotide-binding</keyword>
<dbReference type="RefSeq" id="WP_012799277.1">
    <property type="nucleotide sequence ID" value="NC_013165.1"/>
</dbReference>
<evidence type="ECO:0000256" key="4">
    <source>
        <dbReference type="ARBA" id="ARBA00022741"/>
    </source>
</evidence>
<feature type="transmembrane region" description="Helical" evidence="7">
    <location>
        <begin position="367"/>
        <end position="388"/>
    </location>
</feature>
<dbReference type="SUPFAM" id="SSF56112">
    <property type="entry name" value="Protein kinase-like (PK-like)"/>
    <property type="match status" value="1"/>
</dbReference>
<dbReference type="Gene3D" id="1.10.510.10">
    <property type="entry name" value="Transferase(Phosphotransferase) domain 1"/>
    <property type="match status" value="1"/>
</dbReference>
<dbReference type="PROSITE" id="PS00108">
    <property type="entry name" value="PROTEIN_KINASE_ST"/>
    <property type="match status" value="1"/>
</dbReference>
<keyword evidence="7" id="KW-0812">Transmembrane</keyword>
<dbReference type="InterPro" id="IPR011009">
    <property type="entry name" value="Kinase-like_dom_sf"/>
</dbReference>
<evidence type="ECO:0000256" key="3">
    <source>
        <dbReference type="ARBA" id="ARBA00022679"/>
    </source>
</evidence>
<name>C7N8E2_SLAHD</name>
<dbReference type="KEGG" id="shi:Shel_21670"/>
<feature type="transmembrane region" description="Helical" evidence="7">
    <location>
        <begin position="408"/>
        <end position="427"/>
    </location>
</feature>
<evidence type="ECO:0000256" key="2">
    <source>
        <dbReference type="ARBA" id="ARBA00022527"/>
    </source>
</evidence>
<gene>
    <name evidence="9" type="ordered locus">Shel_21670</name>
</gene>
<dbReference type="Proteomes" id="UP000002026">
    <property type="component" value="Chromosome"/>
</dbReference>
<keyword evidence="3" id="KW-0808">Transferase</keyword>
<sequence>MAYAPSASAYRAAATDTALMYAFVDSARRKLWYHTTMNELDAYLNELAHGERYHVDAVIKSSPIETTQLVSAIGYDGSLGQQCIRKIIASGHGVGSAYELIRQAQRSGYRFKHIPAVYEVERYDDETVVVMERVQGLSLDKHLEANHLSWEQTTALFMQLCDALIELHEGFAQPIIHRDLKPSNIMISKMGVPVLIDFGISREYKPGSDEDTNHFGTRAYAPPEQFGYAQTTVRSDVYALGMVIAYCLLGRTPTQADREAGFSNLPASDLVRNVIAKATAFSPDDRFASVSELKTALDAACRNGGNESAKVLPSRPDGDRRVSYWVVANDGSAASPAHSSKPGIFRLAGRSAVADSDSTALKPRPVWLSRLGFVWNVLIIGLAAYFTVRSLMGLTIAGTQGNSYLFDFLVYVFVLPMFAIAIGWILLDKYPLKRRFKVLRNIRFVPNLILTAIAYIAFLILVIFVPLSLGLE</sequence>
<dbReference type="EMBL" id="CP001684">
    <property type="protein sequence ID" value="ACV23177.1"/>
    <property type="molecule type" value="Genomic_DNA"/>
</dbReference>
<feature type="domain" description="Protein kinase" evidence="8">
    <location>
        <begin position="41"/>
        <end position="298"/>
    </location>
</feature>
<dbReference type="CDD" id="cd14014">
    <property type="entry name" value="STKc_PknB_like"/>
    <property type="match status" value="1"/>
</dbReference>
<dbReference type="EC" id="2.7.11.1" evidence="1"/>
<evidence type="ECO:0000256" key="1">
    <source>
        <dbReference type="ARBA" id="ARBA00012513"/>
    </source>
</evidence>
<evidence type="ECO:0000256" key="5">
    <source>
        <dbReference type="ARBA" id="ARBA00022777"/>
    </source>
</evidence>
<dbReference type="GO" id="GO:0005524">
    <property type="term" value="F:ATP binding"/>
    <property type="evidence" value="ECO:0007669"/>
    <property type="project" value="UniProtKB-KW"/>
</dbReference>
<evidence type="ECO:0000313" key="10">
    <source>
        <dbReference type="Proteomes" id="UP000002026"/>
    </source>
</evidence>
<dbReference type="PROSITE" id="PS50011">
    <property type="entry name" value="PROTEIN_KINASE_DOM"/>
    <property type="match status" value="1"/>
</dbReference>
<feature type="transmembrane region" description="Helical" evidence="7">
    <location>
        <begin position="448"/>
        <end position="469"/>
    </location>
</feature>
<keyword evidence="7" id="KW-1133">Transmembrane helix</keyword>
<keyword evidence="2" id="KW-0723">Serine/threonine-protein kinase</keyword>
<dbReference type="InterPro" id="IPR008271">
    <property type="entry name" value="Ser/Thr_kinase_AS"/>
</dbReference>